<evidence type="ECO:0000259" key="11">
    <source>
        <dbReference type="Pfam" id="PF00266"/>
    </source>
</evidence>
<evidence type="ECO:0000313" key="13">
    <source>
        <dbReference type="Proteomes" id="UP001597296"/>
    </source>
</evidence>
<dbReference type="Gene3D" id="1.10.260.50">
    <property type="match status" value="1"/>
</dbReference>
<dbReference type="SUPFAM" id="SSF53383">
    <property type="entry name" value="PLP-dependent transferases"/>
    <property type="match status" value="1"/>
</dbReference>
<comment type="caution">
    <text evidence="12">The sequence shown here is derived from an EMBL/GenBank/DDBJ whole genome shotgun (WGS) entry which is preliminary data.</text>
</comment>
<accession>A0ABW5C8D6</accession>
<comment type="similarity">
    <text evidence="3">Belongs to the class-V pyridoxal-phosphate-dependent aminotransferase family. NifS/IscS subfamily.</text>
</comment>
<keyword evidence="6" id="KW-0479">Metal-binding</keyword>
<dbReference type="Gene3D" id="3.40.640.10">
    <property type="entry name" value="Type I PLP-dependent aspartate aminotransferase-like (Major domain)"/>
    <property type="match status" value="1"/>
</dbReference>
<dbReference type="PANTHER" id="PTHR11601:SF34">
    <property type="entry name" value="CYSTEINE DESULFURASE"/>
    <property type="match status" value="1"/>
</dbReference>
<dbReference type="InterPro" id="IPR015424">
    <property type="entry name" value="PyrdxlP-dep_Trfase"/>
</dbReference>
<keyword evidence="7" id="KW-0663">Pyridoxal phosphate</keyword>
<keyword evidence="9" id="KW-0411">Iron-sulfur</keyword>
<dbReference type="PANTHER" id="PTHR11601">
    <property type="entry name" value="CYSTEINE DESULFURYLASE FAMILY MEMBER"/>
    <property type="match status" value="1"/>
</dbReference>
<keyword evidence="8" id="KW-0408">Iron</keyword>
<evidence type="ECO:0000256" key="4">
    <source>
        <dbReference type="ARBA" id="ARBA00013558"/>
    </source>
</evidence>
<dbReference type="InterPro" id="IPR015421">
    <property type="entry name" value="PyrdxlP-dep_Trfase_major"/>
</dbReference>
<dbReference type="EMBL" id="JBHUIY010000001">
    <property type="protein sequence ID" value="MFD2232358.1"/>
    <property type="molecule type" value="Genomic_DNA"/>
</dbReference>
<organism evidence="12 13">
    <name type="scientific">Phaeospirillum tilakii</name>
    <dbReference type="NCBI Taxonomy" id="741673"/>
    <lineage>
        <taxon>Bacteria</taxon>
        <taxon>Pseudomonadati</taxon>
        <taxon>Pseudomonadota</taxon>
        <taxon>Alphaproteobacteria</taxon>
        <taxon>Rhodospirillales</taxon>
        <taxon>Rhodospirillaceae</taxon>
        <taxon>Phaeospirillum</taxon>
    </lineage>
</organism>
<dbReference type="InterPro" id="IPR015422">
    <property type="entry name" value="PyrdxlP-dep_Trfase_small"/>
</dbReference>
<gene>
    <name evidence="12" type="ORF">ACFSNB_00920</name>
</gene>
<dbReference type="Gene3D" id="3.90.1150.10">
    <property type="entry name" value="Aspartate Aminotransferase, domain 1"/>
    <property type="match status" value="1"/>
</dbReference>
<comment type="function">
    <text evidence="2">Catalyzes the removal of elemental sulfur atoms from cysteine to produce alanine. Seems to participate in the biosynthesis of the nitrogenase metalloclusters by providing the inorganic sulfur required for the Fe-S core formation.</text>
</comment>
<comment type="catalytic activity">
    <reaction evidence="10">
        <text>(sulfur carrier)-H + L-cysteine = (sulfur carrier)-SH + L-alanine</text>
        <dbReference type="Rhea" id="RHEA:43892"/>
        <dbReference type="Rhea" id="RHEA-COMP:14737"/>
        <dbReference type="Rhea" id="RHEA-COMP:14739"/>
        <dbReference type="ChEBI" id="CHEBI:29917"/>
        <dbReference type="ChEBI" id="CHEBI:35235"/>
        <dbReference type="ChEBI" id="CHEBI:57972"/>
        <dbReference type="ChEBI" id="CHEBI:64428"/>
        <dbReference type="EC" id="2.8.1.7"/>
    </reaction>
</comment>
<keyword evidence="5" id="KW-0808">Transferase</keyword>
<evidence type="ECO:0000256" key="6">
    <source>
        <dbReference type="ARBA" id="ARBA00022723"/>
    </source>
</evidence>
<reference evidence="13" key="1">
    <citation type="journal article" date="2019" name="Int. J. Syst. Evol. Microbiol.">
        <title>The Global Catalogue of Microorganisms (GCM) 10K type strain sequencing project: providing services to taxonomists for standard genome sequencing and annotation.</title>
        <authorList>
            <consortium name="The Broad Institute Genomics Platform"/>
            <consortium name="The Broad Institute Genome Sequencing Center for Infectious Disease"/>
            <person name="Wu L."/>
            <person name="Ma J."/>
        </authorList>
    </citation>
    <scope>NUCLEOTIDE SEQUENCE [LARGE SCALE GENOMIC DNA]</scope>
    <source>
        <strain evidence="13">KCTC 15012</strain>
    </source>
</reference>
<evidence type="ECO:0000313" key="12">
    <source>
        <dbReference type="EMBL" id="MFD2232358.1"/>
    </source>
</evidence>
<dbReference type="Proteomes" id="UP001597296">
    <property type="component" value="Unassembled WGS sequence"/>
</dbReference>
<sequence>MATVYLDYNAGAPLRPEVAAAIAAAWAAPGNPSAVHGPGRAARARIEAARAEVAALVGADPAGLIFTSGGTEANAALLAGLAVPRLLLSAIEHPSLAVAAAARGGEEIAVGPDGVIDLADLDRRLAADPRPALVSVMLANNETGVIQPVAEAARLVHARGGWLHCDAAQAAGRIPVALDALAADFLTLSAHKMGGPPGIGALVLADPSRQLASLLLGGGQESGRRAGTENLPGIVGFGAASALVGDDLAPDGPTFRVGALRDRLEKLALARVPTARVIGAGAPRLGNTSCLALPGLAGATQVMALDLAGIAVSSGPACASGRQRSSRVLAAMGLPDTVAGSAIRVSLGWASTDQDVDRFVAAWGELAGRKGFTVSAPQAA</sequence>
<name>A0ABW5C8D6_9PROT</name>
<feature type="domain" description="Aminotransferase class V" evidence="11">
    <location>
        <begin position="4"/>
        <end position="359"/>
    </location>
</feature>
<protein>
    <recommendedName>
        <fullName evidence="4">Cysteine desulfurase</fullName>
    </recommendedName>
</protein>
<dbReference type="Pfam" id="PF00266">
    <property type="entry name" value="Aminotran_5"/>
    <property type="match status" value="1"/>
</dbReference>
<evidence type="ECO:0000256" key="7">
    <source>
        <dbReference type="ARBA" id="ARBA00022898"/>
    </source>
</evidence>
<dbReference type="RefSeq" id="WP_377313599.1">
    <property type="nucleotide sequence ID" value="NZ_JBHUIY010000001.1"/>
</dbReference>
<comment type="cofactor">
    <cofactor evidence="1">
        <name>pyridoxal 5'-phosphate</name>
        <dbReference type="ChEBI" id="CHEBI:597326"/>
    </cofactor>
</comment>
<evidence type="ECO:0000256" key="2">
    <source>
        <dbReference type="ARBA" id="ARBA00003120"/>
    </source>
</evidence>
<keyword evidence="13" id="KW-1185">Reference proteome</keyword>
<proteinExistence type="inferred from homology"/>
<dbReference type="InterPro" id="IPR000192">
    <property type="entry name" value="Aminotrans_V_dom"/>
</dbReference>
<evidence type="ECO:0000256" key="5">
    <source>
        <dbReference type="ARBA" id="ARBA00022679"/>
    </source>
</evidence>
<evidence type="ECO:0000256" key="8">
    <source>
        <dbReference type="ARBA" id="ARBA00023004"/>
    </source>
</evidence>
<evidence type="ECO:0000256" key="3">
    <source>
        <dbReference type="ARBA" id="ARBA00006490"/>
    </source>
</evidence>
<dbReference type="InterPro" id="IPR016454">
    <property type="entry name" value="Cysteine_dSase"/>
</dbReference>
<evidence type="ECO:0000256" key="9">
    <source>
        <dbReference type="ARBA" id="ARBA00023014"/>
    </source>
</evidence>
<evidence type="ECO:0000256" key="1">
    <source>
        <dbReference type="ARBA" id="ARBA00001933"/>
    </source>
</evidence>
<evidence type="ECO:0000256" key="10">
    <source>
        <dbReference type="ARBA" id="ARBA00050776"/>
    </source>
</evidence>
<dbReference type="PIRSF" id="PIRSF005572">
    <property type="entry name" value="NifS"/>
    <property type="match status" value="1"/>
</dbReference>